<gene>
    <name evidence="1" type="ORF">Cboi02_000597800</name>
</gene>
<organism evidence="1 2">
    <name type="scientific">Candida boidinii</name>
    <name type="common">Yeast</name>
    <dbReference type="NCBI Taxonomy" id="5477"/>
    <lineage>
        <taxon>Eukaryota</taxon>
        <taxon>Fungi</taxon>
        <taxon>Dikarya</taxon>
        <taxon>Ascomycota</taxon>
        <taxon>Saccharomycotina</taxon>
        <taxon>Pichiomycetes</taxon>
        <taxon>Pichiales</taxon>
        <taxon>Pichiaceae</taxon>
        <taxon>Ogataea</taxon>
        <taxon>Ogataea/Candida clade</taxon>
    </lineage>
</organism>
<keyword evidence="2" id="KW-1185">Reference proteome</keyword>
<reference evidence="1" key="1">
    <citation type="submission" date="2023-04" db="EMBL/GenBank/DDBJ databases">
        <title>Candida boidinii NBRC 10035.</title>
        <authorList>
            <person name="Ichikawa N."/>
            <person name="Sato H."/>
            <person name="Tonouchi N."/>
        </authorList>
    </citation>
    <scope>NUCLEOTIDE SEQUENCE</scope>
    <source>
        <strain evidence="1">NBRC 10035</strain>
    </source>
</reference>
<comment type="caution">
    <text evidence="1">The sequence shown here is derived from an EMBL/GenBank/DDBJ whole genome shotgun (WGS) entry which is preliminary data.</text>
</comment>
<proteinExistence type="predicted"/>
<evidence type="ECO:0000313" key="1">
    <source>
        <dbReference type="EMBL" id="GME78957.1"/>
    </source>
</evidence>
<evidence type="ECO:0000313" key="2">
    <source>
        <dbReference type="Proteomes" id="UP001165120"/>
    </source>
</evidence>
<protein>
    <submittedName>
        <fullName evidence="1">Unnamed protein product</fullName>
    </submittedName>
</protein>
<accession>A0A9W6T862</accession>
<dbReference type="AlphaFoldDB" id="A0A9W6T862"/>
<dbReference type="EMBL" id="BSXN01003297">
    <property type="protein sequence ID" value="GME78957.1"/>
    <property type="molecule type" value="Genomic_DNA"/>
</dbReference>
<sequence length="134" mass="15729">MKLIYQRQKKYPELFAENFTRFFSNSNLDQILTILLEALYKLGFRSLKDYEANDSMVESLQRKDMLNGIVLVPISGKDSSKLPIIGNIKITKLADNYTMRKIEFIKIKADPLEWRRLFKKITVLCRDVVYVDSN</sequence>
<name>A0A9W6T862_CANBO</name>
<dbReference type="Proteomes" id="UP001165120">
    <property type="component" value="Unassembled WGS sequence"/>
</dbReference>